<dbReference type="RefSeq" id="WP_345455546.1">
    <property type="nucleotide sequence ID" value="NZ_BAABHF010000002.1"/>
</dbReference>
<dbReference type="EMBL" id="BAABHF010000002">
    <property type="protein sequence ID" value="GAA4481383.1"/>
    <property type="molecule type" value="Genomic_DNA"/>
</dbReference>
<evidence type="ECO:0000313" key="3">
    <source>
        <dbReference type="Proteomes" id="UP001500503"/>
    </source>
</evidence>
<keyword evidence="1" id="KW-0732">Signal</keyword>
<evidence type="ECO:0000256" key="1">
    <source>
        <dbReference type="SAM" id="SignalP"/>
    </source>
</evidence>
<name>A0ABP8P6L0_9ACTN</name>
<reference evidence="3" key="1">
    <citation type="journal article" date="2019" name="Int. J. Syst. Evol. Microbiol.">
        <title>The Global Catalogue of Microorganisms (GCM) 10K type strain sequencing project: providing services to taxonomists for standard genome sequencing and annotation.</title>
        <authorList>
            <consortium name="The Broad Institute Genomics Platform"/>
            <consortium name="The Broad Institute Genome Sequencing Center for Infectious Disease"/>
            <person name="Wu L."/>
            <person name="Ma J."/>
        </authorList>
    </citation>
    <scope>NUCLEOTIDE SEQUENCE [LARGE SCALE GENOMIC DNA]</scope>
    <source>
        <strain evidence="3">JCM 17933</strain>
    </source>
</reference>
<comment type="caution">
    <text evidence="2">The sequence shown here is derived from an EMBL/GenBank/DDBJ whole genome shotgun (WGS) entry which is preliminary data.</text>
</comment>
<organism evidence="2 3">
    <name type="scientific">Actinoallomurus oryzae</name>
    <dbReference type="NCBI Taxonomy" id="502180"/>
    <lineage>
        <taxon>Bacteria</taxon>
        <taxon>Bacillati</taxon>
        <taxon>Actinomycetota</taxon>
        <taxon>Actinomycetes</taxon>
        <taxon>Streptosporangiales</taxon>
        <taxon>Thermomonosporaceae</taxon>
        <taxon>Actinoallomurus</taxon>
    </lineage>
</organism>
<gene>
    <name evidence="2" type="ORF">GCM10023191_000190</name>
</gene>
<accession>A0ABP8P6L0</accession>
<proteinExistence type="predicted"/>
<sequence length="229" mass="22969">MPAESLAPVRRWGRTTAAATASLAALGVLSTTGTAHADVVLKLNYPLTGTTTIKSTNSSMSLGPGTLATAVDDTGGLTATVDLPPATGSFKEFGVIPVSVTTEFVEASPTTGTVDINTGAVQTTSHLTIKITELKVAGIPTPVGGSCRTETPAEVSVASDADFSVINGGNLNGTYTIPKFKDCLLATPLINLVVPGSGNTITLTLGPASVAASSPTADPSKVFKAGALR</sequence>
<dbReference type="Proteomes" id="UP001500503">
    <property type="component" value="Unassembled WGS sequence"/>
</dbReference>
<evidence type="ECO:0008006" key="4">
    <source>
        <dbReference type="Google" id="ProtNLM"/>
    </source>
</evidence>
<feature type="chain" id="PRO_5045392909" description="Dehydratase" evidence="1">
    <location>
        <begin position="38"/>
        <end position="229"/>
    </location>
</feature>
<evidence type="ECO:0000313" key="2">
    <source>
        <dbReference type="EMBL" id="GAA4481383.1"/>
    </source>
</evidence>
<feature type="signal peptide" evidence="1">
    <location>
        <begin position="1"/>
        <end position="37"/>
    </location>
</feature>
<keyword evidence="3" id="KW-1185">Reference proteome</keyword>
<protein>
    <recommendedName>
        <fullName evidence="4">Dehydratase</fullName>
    </recommendedName>
</protein>